<evidence type="ECO:0000313" key="2">
    <source>
        <dbReference type="Proteomes" id="UP000789860"/>
    </source>
</evidence>
<sequence length="91" mass="10828">IIPRPNEPSKHQINNYLAPIVDELVEFFKANDVPVARKISGHTSYAVKYYRCSKHAKYNNISKRNYYGSFDDMDEWFKEVDIFEYFEVAKQ</sequence>
<protein>
    <submittedName>
        <fullName evidence="1">1852_t:CDS:1</fullName>
    </submittedName>
</protein>
<comment type="caution">
    <text evidence="1">The sequence shown here is derived from an EMBL/GenBank/DDBJ whole genome shotgun (WGS) entry which is preliminary data.</text>
</comment>
<keyword evidence="2" id="KW-1185">Reference proteome</keyword>
<reference evidence="1" key="1">
    <citation type="submission" date="2021-06" db="EMBL/GenBank/DDBJ databases">
        <authorList>
            <person name="Kallberg Y."/>
            <person name="Tangrot J."/>
            <person name="Rosling A."/>
        </authorList>
    </citation>
    <scope>NUCLEOTIDE SEQUENCE</scope>
    <source>
        <strain evidence="1">AU212A</strain>
    </source>
</reference>
<organism evidence="1 2">
    <name type="scientific">Scutellospora calospora</name>
    <dbReference type="NCBI Taxonomy" id="85575"/>
    <lineage>
        <taxon>Eukaryota</taxon>
        <taxon>Fungi</taxon>
        <taxon>Fungi incertae sedis</taxon>
        <taxon>Mucoromycota</taxon>
        <taxon>Glomeromycotina</taxon>
        <taxon>Glomeromycetes</taxon>
        <taxon>Diversisporales</taxon>
        <taxon>Gigasporaceae</taxon>
        <taxon>Scutellospora</taxon>
    </lineage>
</organism>
<evidence type="ECO:0000313" key="1">
    <source>
        <dbReference type="EMBL" id="CAG8598402.1"/>
    </source>
</evidence>
<accession>A0ACA9MLC0</accession>
<feature type="non-terminal residue" evidence="1">
    <location>
        <position position="1"/>
    </location>
</feature>
<gene>
    <name evidence="1" type="ORF">SCALOS_LOCUS6837</name>
</gene>
<dbReference type="EMBL" id="CAJVPM010013991">
    <property type="protein sequence ID" value="CAG8598402.1"/>
    <property type="molecule type" value="Genomic_DNA"/>
</dbReference>
<name>A0ACA9MLC0_9GLOM</name>
<dbReference type="Proteomes" id="UP000789860">
    <property type="component" value="Unassembled WGS sequence"/>
</dbReference>
<proteinExistence type="predicted"/>